<dbReference type="NCBIfam" id="TIGR03604">
    <property type="entry name" value="TOMM_cyclo_SagD"/>
    <property type="match status" value="1"/>
</dbReference>
<dbReference type="Gene3D" id="3.30.160.660">
    <property type="match status" value="1"/>
</dbReference>
<dbReference type="Proteomes" id="UP001597079">
    <property type="component" value="Unassembled WGS sequence"/>
</dbReference>
<dbReference type="InterPro" id="IPR022291">
    <property type="entry name" value="Bacteriocin_synth_cyclodeHase"/>
</dbReference>
<dbReference type="EMBL" id="JBHUCX010000019">
    <property type="protein sequence ID" value="MFD1674321.1"/>
    <property type="molecule type" value="Genomic_DNA"/>
</dbReference>
<sequence>MPGKQVVMFDKGPVLGQQIEKDWAKEAFSSLEDELVLVRGIELNVSEQLRPDLVLLVSDSPDKSFEESILERCRALDIKVLPVLGRASTVVVGPLEIPGQPGCATCLQLRWKHSRRRSLHDSALETQFGALALDGIRIPLTCEPSKLSALSTIIITEVASFLSTTCTRLQGTVAIHNRNAEIQWVPLLPSHDCPRCGLSAMDSAKLGQLSFQSHQIVDIDELRVRDVELSRLENLFVNEDVGYISNVQEFWSEDGYVRVNAGVSTRAAGHFGYGSGFSIEDAKKKAVLEVIERVCSTTATDRNPVVFDSYLNLQNMAIDPWRFGLHTDFAYETQMSGLKVYHADTKYFWVWAYSTMFNKPVLIPQQVAYYGQSNDTERFVVESSNGCALGGTLEEAILHGLFEVIERDGYLNMWYGKLPVPELRIDQHCPDKVLKTVSMLEQKGYRVRLFNISHDLHIPAVVATAELLDKNVFPRVTASSSCHLNPYEAAYGALRELAVQVLYLEGVSEKKRAEARAMFEDSSKMRDIMDHVLLAALPEAYSRWRFLLEREDDGQVKTIAETYQGVSGRYQMESQDIRLILNAVLNELHTHGFEVIVMNQTNVEASYADLHALKVLIPGMMPITFGHGLERWQGLQRIFELPYQMGYADHILTSADLNAYPHPFS</sequence>
<evidence type="ECO:0000313" key="3">
    <source>
        <dbReference type="Proteomes" id="UP001597079"/>
    </source>
</evidence>
<dbReference type="Pfam" id="PF02624">
    <property type="entry name" value="YcaO"/>
    <property type="match status" value="1"/>
</dbReference>
<dbReference type="InterPro" id="IPR003776">
    <property type="entry name" value="YcaO-like_dom"/>
</dbReference>
<proteinExistence type="predicted"/>
<accession>A0ABW4JD41</accession>
<dbReference type="PROSITE" id="PS51664">
    <property type="entry name" value="YCAO"/>
    <property type="match status" value="1"/>
</dbReference>
<dbReference type="PANTHER" id="PTHR37809">
    <property type="entry name" value="RIBOSOMAL PROTEIN S12 METHYLTHIOTRANSFERASE ACCESSORY FACTOR YCAO"/>
    <property type="match status" value="1"/>
</dbReference>
<comment type="caution">
    <text evidence="2">The sequence shown here is derived from an EMBL/GenBank/DDBJ whole genome shotgun (WGS) entry which is preliminary data.</text>
</comment>
<name>A0ABW4JD41_9BACL</name>
<gene>
    <name evidence="2" type="ORF">ACFSB2_06325</name>
</gene>
<organism evidence="2 3">
    <name type="scientific">Alicyclobacillus fodiniaquatilis</name>
    <dbReference type="NCBI Taxonomy" id="1661150"/>
    <lineage>
        <taxon>Bacteria</taxon>
        <taxon>Bacillati</taxon>
        <taxon>Bacillota</taxon>
        <taxon>Bacilli</taxon>
        <taxon>Bacillales</taxon>
        <taxon>Alicyclobacillaceae</taxon>
        <taxon>Alicyclobacillus</taxon>
    </lineage>
</organism>
<dbReference type="Gene3D" id="3.40.50.720">
    <property type="entry name" value="NAD(P)-binding Rossmann-like Domain"/>
    <property type="match status" value="1"/>
</dbReference>
<dbReference type="NCBIfam" id="TIGR03882">
    <property type="entry name" value="cyclo_dehyd_2"/>
    <property type="match status" value="1"/>
</dbReference>
<keyword evidence="3" id="KW-1185">Reference proteome</keyword>
<dbReference type="PANTHER" id="PTHR37809:SF1">
    <property type="entry name" value="RIBOSOMAL PROTEIN S12 METHYLTHIOTRANSFERASE ACCESSORY FACTOR YCAO"/>
    <property type="match status" value="1"/>
</dbReference>
<dbReference type="RefSeq" id="WP_377942194.1">
    <property type="nucleotide sequence ID" value="NZ_JBHUCX010000019.1"/>
</dbReference>
<evidence type="ECO:0000259" key="1">
    <source>
        <dbReference type="PROSITE" id="PS51664"/>
    </source>
</evidence>
<feature type="domain" description="YcaO" evidence="1">
    <location>
        <begin position="274"/>
        <end position="665"/>
    </location>
</feature>
<dbReference type="Gene3D" id="3.30.1330.230">
    <property type="match status" value="1"/>
</dbReference>
<reference evidence="3" key="1">
    <citation type="journal article" date="2019" name="Int. J. Syst. Evol. Microbiol.">
        <title>The Global Catalogue of Microorganisms (GCM) 10K type strain sequencing project: providing services to taxonomists for standard genome sequencing and annotation.</title>
        <authorList>
            <consortium name="The Broad Institute Genomics Platform"/>
            <consortium name="The Broad Institute Genome Sequencing Center for Infectious Disease"/>
            <person name="Wu L."/>
            <person name="Ma J."/>
        </authorList>
    </citation>
    <scope>NUCLEOTIDE SEQUENCE [LARGE SCALE GENOMIC DNA]</scope>
    <source>
        <strain evidence="3">CGMCC 1.12286</strain>
    </source>
</reference>
<protein>
    <submittedName>
        <fullName evidence="2">TOMM leader peptide-binding protein</fullName>
    </submittedName>
</protein>
<dbReference type="Gene3D" id="3.30.40.250">
    <property type="match status" value="1"/>
</dbReference>
<dbReference type="InterPro" id="IPR027624">
    <property type="entry name" value="TOMM_cyclo_SagD"/>
</dbReference>
<evidence type="ECO:0000313" key="2">
    <source>
        <dbReference type="EMBL" id="MFD1674321.1"/>
    </source>
</evidence>